<evidence type="ECO:0000256" key="1">
    <source>
        <dbReference type="SAM" id="Coils"/>
    </source>
</evidence>
<dbReference type="Proteomes" id="UP001249959">
    <property type="component" value="Unassembled WGS sequence"/>
</dbReference>
<dbReference type="Pfam" id="PF19264">
    <property type="entry name" value="DUF5907"/>
    <property type="match status" value="4"/>
</dbReference>
<name>A0ABU3TTK8_9BACT</name>
<evidence type="ECO:0000313" key="2">
    <source>
        <dbReference type="EMBL" id="MDU0809192.1"/>
    </source>
</evidence>
<accession>A0ABU3TTK8</accession>
<proteinExistence type="predicted"/>
<dbReference type="InterPro" id="IPR045571">
    <property type="entry name" value="DUF5907"/>
</dbReference>
<evidence type="ECO:0000313" key="3">
    <source>
        <dbReference type="Proteomes" id="UP001249959"/>
    </source>
</evidence>
<organism evidence="2 3">
    <name type="scientific">Aquirufa regiilacus</name>
    <dbReference type="NCBI Taxonomy" id="3024868"/>
    <lineage>
        <taxon>Bacteria</taxon>
        <taxon>Pseudomonadati</taxon>
        <taxon>Bacteroidota</taxon>
        <taxon>Cytophagia</taxon>
        <taxon>Cytophagales</taxon>
        <taxon>Flectobacillaceae</taxon>
        <taxon>Aquirufa</taxon>
    </lineage>
</organism>
<protein>
    <recommendedName>
        <fullName evidence="4">DUF1983 domain-containing protein</fullName>
    </recommendedName>
</protein>
<gene>
    <name evidence="2" type="ORF">PQG45_09120</name>
</gene>
<reference evidence="2 3" key="1">
    <citation type="submission" date="2023-09" db="EMBL/GenBank/DDBJ databases">
        <title>Aquirufa genomes.</title>
        <authorList>
            <person name="Pitt A."/>
        </authorList>
    </citation>
    <scope>NUCLEOTIDE SEQUENCE [LARGE SCALE GENOMIC DNA]</scope>
    <source>
        <strain evidence="2 3">LEOWEIH-7C</strain>
    </source>
</reference>
<sequence>MKKLLFLLSFSIIGFNLWGQSKSLNFQAVIQDPKIIDIPGQKISGQPLVKGKVWLKFDLSNAKGELDYSEIQATTTDEFGLVNLTIGQGSSQGISSNSIKSSRYSNFQQIVWDSNIKTLAVSVSFDEAKNFTQVSSQLLSHTAYALYAEAVNYQNVADAPTKLSDFSNDMGYLVPKDLNPLKSQVQEIQTQTQTQFLLVDQRITEVGNQLSSQAKNIASITNSLDLQNQKLADQQNQIQANQNQVQGQISNLTIQTNNTQNSVNNLGGTYESLSNKSSDISLGGGNPSNELYPSQRATKSYIDNSIYQAVGSGVPDATTLAAGKIQLAGDLAGTAAAPTVPALANKENNSNKSISVTTDASSDIKYPSVKAVKDYVDAATQGVALQTTVAGKEDISNKSTATALGTSDILYPSQKAVKTYVDNQISSATIVDADASTKGKIQLAGDLAGTAAAPTVPALANKENSSNKSISVSTDATSDIKYPSVKAVKSYVDNQISSATIVDADASTKGKIQLAGDLAGTAAAPTVPALANKENSSNKSISVSTDATSDIKYPSVKAVKSYVDNQISSTTIVDADASTKGKIQLAGDLAGTAAAPTVIKINGVSLAGLSTGLLKNTTSTGIPSIAVAGTDYLGAVTPGTSGNILTSNGTTWISSAPAAGAASTLLNARLIYGNSFDGSANVSGIIASSFGGTGNGFTKFTGATGSEKTYTLPNADAVILTNLAAVAINQGGTGATNKTAAFDALSPMTSPGDIIYGISGGSAARLAKGSENQILTISNGLPAWTTSTATAQAQDSNEEFNATVSQTSFTINHTPANTSKLRMYINGIRISNTAYSISGTTVTYIPANNGAYDLAVGDRIQFDYQY</sequence>
<comment type="caution">
    <text evidence="2">The sequence shown here is derived from an EMBL/GenBank/DDBJ whole genome shotgun (WGS) entry which is preliminary data.</text>
</comment>
<dbReference type="EMBL" id="JAVNWW010000004">
    <property type="protein sequence ID" value="MDU0809192.1"/>
    <property type="molecule type" value="Genomic_DNA"/>
</dbReference>
<feature type="coiled-coil region" evidence="1">
    <location>
        <begin position="217"/>
        <end position="244"/>
    </location>
</feature>
<keyword evidence="3" id="KW-1185">Reference proteome</keyword>
<dbReference type="RefSeq" id="WP_316070726.1">
    <property type="nucleotide sequence ID" value="NZ_JAVNWW010000004.1"/>
</dbReference>
<evidence type="ECO:0008006" key="4">
    <source>
        <dbReference type="Google" id="ProtNLM"/>
    </source>
</evidence>
<keyword evidence="1" id="KW-0175">Coiled coil</keyword>